<dbReference type="InterPro" id="IPR032694">
    <property type="entry name" value="CopC/D"/>
</dbReference>
<comment type="subcellular location">
    <subcellularLocation>
        <location evidence="1">Cell membrane</location>
        <topology evidence="1">Multi-pass membrane protein</topology>
    </subcellularLocation>
</comment>
<feature type="transmembrane region" description="Helical" evidence="6">
    <location>
        <begin position="246"/>
        <end position="267"/>
    </location>
</feature>
<keyword evidence="9" id="KW-1185">Reference proteome</keyword>
<evidence type="ECO:0000256" key="6">
    <source>
        <dbReference type="SAM" id="Phobius"/>
    </source>
</evidence>
<dbReference type="PANTHER" id="PTHR34820">
    <property type="entry name" value="INNER MEMBRANE PROTEIN YEBZ"/>
    <property type="match status" value="1"/>
</dbReference>
<evidence type="ECO:0000256" key="1">
    <source>
        <dbReference type="ARBA" id="ARBA00004651"/>
    </source>
</evidence>
<keyword evidence="2" id="KW-1003">Cell membrane</keyword>
<feature type="transmembrane region" description="Helical" evidence="6">
    <location>
        <begin position="321"/>
        <end position="343"/>
    </location>
</feature>
<evidence type="ECO:0000256" key="5">
    <source>
        <dbReference type="ARBA" id="ARBA00023136"/>
    </source>
</evidence>
<dbReference type="Pfam" id="PF05425">
    <property type="entry name" value="CopD"/>
    <property type="match status" value="1"/>
</dbReference>
<evidence type="ECO:0000259" key="7">
    <source>
        <dbReference type="Pfam" id="PF05425"/>
    </source>
</evidence>
<feature type="transmembrane region" description="Helical" evidence="6">
    <location>
        <begin position="145"/>
        <end position="163"/>
    </location>
</feature>
<feature type="domain" description="Copper resistance protein D" evidence="7">
    <location>
        <begin position="247"/>
        <end position="342"/>
    </location>
</feature>
<keyword evidence="5 6" id="KW-0472">Membrane</keyword>
<name>A0ABW0GQE2_9MICO</name>
<accession>A0ABW0GQE2</accession>
<sequence length="349" mass="34638">MPSTAPPTAVGPRHDPGVVAALAVLVVVAGAALVVALLVVGGGSAPNTIADPGPLTTTGLPLARYAQDLLGVAVVGAALVAVLAHPVGRVVGRCLRLLTTLAPAWAGVTVAVYVLTASDLSGRTVAQVLTPQVQRAFLSLPQARAHLVVLLGAVVVLAAAGLLRRRARDGHEPTPRTLAAVLALAAAALVPPAFAGHSAASDAHELAVGSLAVHVVAASLWVGGLAVLALLVLADRAVTVTDAARSAASFSTLALWCVVVVGASGLLNASLRVTAPADVLSAYGALLAVKAAGLAVLVGFGHRHRSHSIARAVDGAGRRAFARLVAVELAVMVAVVAVAVALARTPPPV</sequence>
<dbReference type="InterPro" id="IPR008457">
    <property type="entry name" value="Cu-R_CopD_dom"/>
</dbReference>
<keyword evidence="3 6" id="KW-0812">Transmembrane</keyword>
<dbReference type="PANTHER" id="PTHR34820:SF4">
    <property type="entry name" value="INNER MEMBRANE PROTEIN YEBZ"/>
    <property type="match status" value="1"/>
</dbReference>
<gene>
    <name evidence="8" type="ORF">ACFPJ6_09650</name>
</gene>
<feature type="transmembrane region" description="Helical" evidence="6">
    <location>
        <begin position="206"/>
        <end position="234"/>
    </location>
</feature>
<feature type="transmembrane region" description="Helical" evidence="6">
    <location>
        <begin position="65"/>
        <end position="83"/>
    </location>
</feature>
<dbReference type="EMBL" id="JBHSLD010000007">
    <property type="protein sequence ID" value="MFC5381056.1"/>
    <property type="molecule type" value="Genomic_DNA"/>
</dbReference>
<evidence type="ECO:0000256" key="4">
    <source>
        <dbReference type="ARBA" id="ARBA00022989"/>
    </source>
</evidence>
<evidence type="ECO:0000313" key="8">
    <source>
        <dbReference type="EMBL" id="MFC5381056.1"/>
    </source>
</evidence>
<evidence type="ECO:0000313" key="9">
    <source>
        <dbReference type="Proteomes" id="UP001596122"/>
    </source>
</evidence>
<comment type="caution">
    <text evidence="8">The sequence shown here is derived from an EMBL/GenBank/DDBJ whole genome shotgun (WGS) entry which is preliminary data.</text>
</comment>
<feature type="transmembrane region" description="Helical" evidence="6">
    <location>
        <begin position="21"/>
        <end position="45"/>
    </location>
</feature>
<evidence type="ECO:0000256" key="2">
    <source>
        <dbReference type="ARBA" id="ARBA00022475"/>
    </source>
</evidence>
<proteinExistence type="predicted"/>
<feature type="transmembrane region" description="Helical" evidence="6">
    <location>
        <begin position="95"/>
        <end position="115"/>
    </location>
</feature>
<protein>
    <submittedName>
        <fullName evidence="8">Copper resistance D family protein</fullName>
    </submittedName>
</protein>
<dbReference type="RefSeq" id="WP_340270970.1">
    <property type="nucleotide sequence ID" value="NZ_JBBEOG010000008.1"/>
</dbReference>
<evidence type="ECO:0000256" key="3">
    <source>
        <dbReference type="ARBA" id="ARBA00022692"/>
    </source>
</evidence>
<keyword evidence="4 6" id="KW-1133">Transmembrane helix</keyword>
<organism evidence="8 9">
    <name type="scientific">Aquipuribacter nitratireducens</name>
    <dbReference type="NCBI Taxonomy" id="650104"/>
    <lineage>
        <taxon>Bacteria</taxon>
        <taxon>Bacillati</taxon>
        <taxon>Actinomycetota</taxon>
        <taxon>Actinomycetes</taxon>
        <taxon>Micrococcales</taxon>
        <taxon>Intrasporangiaceae</taxon>
        <taxon>Aquipuribacter</taxon>
    </lineage>
</organism>
<feature type="transmembrane region" description="Helical" evidence="6">
    <location>
        <begin position="279"/>
        <end position="300"/>
    </location>
</feature>
<reference evidence="9" key="1">
    <citation type="journal article" date="2019" name="Int. J. Syst. Evol. Microbiol.">
        <title>The Global Catalogue of Microorganisms (GCM) 10K type strain sequencing project: providing services to taxonomists for standard genome sequencing and annotation.</title>
        <authorList>
            <consortium name="The Broad Institute Genomics Platform"/>
            <consortium name="The Broad Institute Genome Sequencing Center for Infectious Disease"/>
            <person name="Wu L."/>
            <person name="Ma J."/>
        </authorList>
    </citation>
    <scope>NUCLEOTIDE SEQUENCE [LARGE SCALE GENOMIC DNA]</scope>
    <source>
        <strain evidence="9">CCUG 43114</strain>
    </source>
</reference>
<feature type="transmembrane region" description="Helical" evidence="6">
    <location>
        <begin position="175"/>
        <end position="194"/>
    </location>
</feature>
<dbReference type="Proteomes" id="UP001596122">
    <property type="component" value="Unassembled WGS sequence"/>
</dbReference>